<evidence type="ECO:0000313" key="4">
    <source>
        <dbReference type="EMBL" id="MRZ05373.1"/>
    </source>
</evidence>
<dbReference type="EMBL" id="WKMW01000005">
    <property type="protein sequence ID" value="MRY84032.1"/>
    <property type="molecule type" value="Genomic_DNA"/>
</dbReference>
<proteinExistence type="predicted"/>
<dbReference type="Gene3D" id="1.25.40.390">
    <property type="match status" value="1"/>
</dbReference>
<evidence type="ECO:0000313" key="3">
    <source>
        <dbReference type="EMBL" id="MRY84032.1"/>
    </source>
</evidence>
<dbReference type="PROSITE" id="PS51257">
    <property type="entry name" value="PROKAR_LIPOPROTEIN"/>
    <property type="match status" value="1"/>
</dbReference>
<dbReference type="Pfam" id="PF12741">
    <property type="entry name" value="SusD-like"/>
    <property type="match status" value="1"/>
</dbReference>
<organism evidence="2 5">
    <name type="scientific">Parabacteroides distasonis</name>
    <dbReference type="NCBI Taxonomy" id="823"/>
    <lineage>
        <taxon>Bacteria</taxon>
        <taxon>Pseudomonadati</taxon>
        <taxon>Bacteroidota</taxon>
        <taxon>Bacteroidia</taxon>
        <taxon>Bacteroidales</taxon>
        <taxon>Tannerellaceae</taxon>
        <taxon>Parabacteroides</taxon>
    </lineage>
</organism>
<evidence type="ECO:0000313" key="5">
    <source>
        <dbReference type="Proteomes" id="UP000095332"/>
    </source>
</evidence>
<dbReference type="AlphaFoldDB" id="A0A174U7G6"/>
<reference evidence="6 7" key="2">
    <citation type="journal article" date="2019" name="Nat. Med.">
        <title>A library of human gut bacterial isolates paired with longitudinal multiomics data enables mechanistic microbiome research.</title>
        <authorList>
            <person name="Poyet M."/>
            <person name="Groussin M."/>
            <person name="Gibbons S.M."/>
            <person name="Avila-Pacheco J."/>
            <person name="Jiang X."/>
            <person name="Kearney S.M."/>
            <person name="Perrotta A.R."/>
            <person name="Berdy B."/>
            <person name="Zhao S."/>
            <person name="Lieberman T.D."/>
            <person name="Swanson P.K."/>
            <person name="Smith M."/>
            <person name="Roesemann S."/>
            <person name="Alexander J.E."/>
            <person name="Rich S.A."/>
            <person name="Livny J."/>
            <person name="Vlamakis H."/>
            <person name="Clish C."/>
            <person name="Bullock K."/>
            <person name="Deik A."/>
            <person name="Scott J."/>
            <person name="Pierce K.A."/>
            <person name="Xavier R.J."/>
            <person name="Alm E.J."/>
        </authorList>
    </citation>
    <scope>NUCLEOTIDE SEQUENCE [LARGE SCALE GENOMIC DNA]</scope>
    <source>
        <strain evidence="4 7">BIOML-A10</strain>
        <strain evidence="3 6">BIOML-A11</strain>
    </source>
</reference>
<dbReference type="RefSeq" id="WP_008772891.1">
    <property type="nucleotide sequence ID" value="NZ_CZBM01000005.1"/>
</dbReference>
<evidence type="ECO:0000313" key="2">
    <source>
        <dbReference type="EMBL" id="CUQ15590.1"/>
    </source>
</evidence>
<accession>A0A174U7G6</accession>
<evidence type="ECO:0000313" key="6">
    <source>
        <dbReference type="Proteomes" id="UP000450599"/>
    </source>
</evidence>
<evidence type="ECO:0000256" key="1">
    <source>
        <dbReference type="SAM" id="SignalP"/>
    </source>
</evidence>
<dbReference type="SUPFAM" id="SSF48452">
    <property type="entry name" value="TPR-like"/>
    <property type="match status" value="1"/>
</dbReference>
<feature type="chain" id="PRO_5036009085" evidence="1">
    <location>
        <begin position="25"/>
        <end position="550"/>
    </location>
</feature>
<evidence type="ECO:0000313" key="7">
    <source>
        <dbReference type="Proteomes" id="UP000471216"/>
    </source>
</evidence>
<dbReference type="EMBL" id="WKMX01000003">
    <property type="protein sequence ID" value="MRZ05373.1"/>
    <property type="molecule type" value="Genomic_DNA"/>
</dbReference>
<keyword evidence="1" id="KW-0732">Signal</keyword>
<dbReference type="Proteomes" id="UP000450599">
    <property type="component" value="Unassembled WGS sequence"/>
</dbReference>
<sequence length="550" mass="61597">MKLNRILKYAAVSALAFSTGLTTVSCTDDFETLNTDQYEVDPNTLPFSAQFKEPLSYVYAPQQNLFQYCFSLNVDLFSGYFMTPHNFNGSGNVDYALNRSFCGGMYENVYLHIFNNTRRLIASCDEQGLTDYAGMMRVVQAYAIQMLTDVYGPVAYTSCIEDPTNGASFSYDTQQSIYNSIFELLDKALQDFQSPKSTLEERQSFDYWCNGDLDMWIQVANQLKLRAALRIVKADPTLAKQKAEEAAKGAILKQDVLINKSLSNEQTRMFEWGDSGMNANLTTILEGFQDPRLPLYMTKNQADVECEDGKTIVSGTQYLGIRGGCDLPAKPNQWGNFSKIVCSYTTALPVMMAAEGYFLRAEGALRGWSNMGGTAKELYEQGIRVSIKNQLAYKGSLAGVSSISETEIDAYISGTTTQKDFVDPVNGQNSIKAQNDITVKWDESATNEKKLQRIITQKWIANFPLSCEAWAEFRRTGYPKLFPNRVNKSNGDIDTNEQVRRLLYSDNEDNTNTVEYQKGIELLNQENTGSISGDKGGTHVWWDKAGVGNF</sequence>
<feature type="signal peptide" evidence="1">
    <location>
        <begin position="1"/>
        <end position="24"/>
    </location>
</feature>
<dbReference type="EMBL" id="CZBM01000005">
    <property type="protein sequence ID" value="CUQ15590.1"/>
    <property type="molecule type" value="Genomic_DNA"/>
</dbReference>
<dbReference type="Proteomes" id="UP000471216">
    <property type="component" value="Unassembled WGS sequence"/>
</dbReference>
<reference evidence="2 5" key="1">
    <citation type="submission" date="2015-09" db="EMBL/GenBank/DDBJ databases">
        <authorList>
            <consortium name="Pathogen Informatics"/>
        </authorList>
    </citation>
    <scope>NUCLEOTIDE SEQUENCE [LARGE SCALE GENOMIC DNA]</scope>
    <source>
        <strain evidence="2 5">2789STDY5834948</strain>
    </source>
</reference>
<gene>
    <name evidence="2" type="ORF">ERS852560_01562</name>
    <name evidence="4" type="ORF">GKD54_03895</name>
    <name evidence="3" type="ORF">GKD58_07180</name>
</gene>
<keyword evidence="2" id="KW-0449">Lipoprotein</keyword>
<name>A0A174U7G6_PARDI</name>
<dbReference type="InterPro" id="IPR011990">
    <property type="entry name" value="TPR-like_helical_dom_sf"/>
</dbReference>
<protein>
    <submittedName>
        <fullName evidence="3">SusD/RagB family nutrient-binding outer membrane lipoprotein</fullName>
    </submittedName>
    <submittedName>
        <fullName evidence="2">Susd and RagB outer membrane lipoprotein</fullName>
    </submittedName>
</protein>
<dbReference type="Proteomes" id="UP000095332">
    <property type="component" value="Unassembled WGS sequence"/>
</dbReference>
<dbReference type="InterPro" id="IPR024302">
    <property type="entry name" value="SusD-like"/>
</dbReference>